<name>A0A7T0BZ43_9BACT</name>
<evidence type="ECO:0000256" key="1">
    <source>
        <dbReference type="SAM" id="SignalP"/>
    </source>
</evidence>
<feature type="domain" description="Lcl C-terminal" evidence="2">
    <location>
        <begin position="82"/>
        <end position="215"/>
    </location>
</feature>
<dbReference type="Proteomes" id="UP000594688">
    <property type="component" value="Chromosome"/>
</dbReference>
<proteinExistence type="predicted"/>
<feature type="signal peptide" evidence="1">
    <location>
        <begin position="1"/>
        <end position="20"/>
    </location>
</feature>
<dbReference type="Pfam" id="PF07603">
    <property type="entry name" value="Lcl_C"/>
    <property type="match status" value="1"/>
</dbReference>
<feature type="chain" id="PRO_5032338513" evidence="1">
    <location>
        <begin position="21"/>
        <end position="218"/>
    </location>
</feature>
<dbReference type="EMBL" id="CP048685">
    <property type="protein sequence ID" value="QPJ63501.1"/>
    <property type="molecule type" value="Genomic_DNA"/>
</dbReference>
<accession>A0A7T0BZ43</accession>
<sequence>MRKVLFTILLWLITTNPLYAIDLDKADCKKQEDICSLMKTQSHFAILDKCPGAGPMLLECKKTSSAKLESLPEPEFVANEDGTITDTVNKLVWMKTGVNKKFSLKMADEHAINSEEAGVSGWRVPTLKELSSLLQNQKAQNARGKTSWIHPLFDDTGEYYYWTTTSCEDISEITDRYQKKTCQQGAAAGWLINFKAGAIIWHFVDSKKFYAWLVRDLE</sequence>
<evidence type="ECO:0000313" key="3">
    <source>
        <dbReference type="EMBL" id="QPJ63501.1"/>
    </source>
</evidence>
<dbReference type="InterPro" id="IPR011460">
    <property type="entry name" value="Lcl_C"/>
</dbReference>
<dbReference type="AlphaFoldDB" id="A0A7T0BZ43"/>
<dbReference type="KEGG" id="nli:G3M70_17115"/>
<gene>
    <name evidence="3" type="ORF">G3M70_17115</name>
</gene>
<reference evidence="3 4" key="1">
    <citation type="submission" date="2020-02" db="EMBL/GenBank/DDBJ databases">
        <title>Genomic and physiological characterization of two novel Nitrospinaceae genera.</title>
        <authorList>
            <person name="Mueller A.J."/>
            <person name="Jung M.-Y."/>
            <person name="Strachan C.R."/>
            <person name="Herbold C.W."/>
            <person name="Kirkegaard R.H."/>
            <person name="Daims H."/>
        </authorList>
    </citation>
    <scope>NUCLEOTIDE SEQUENCE [LARGE SCALE GENOMIC DNA]</scope>
    <source>
        <strain evidence="3">EB</strain>
    </source>
</reference>
<organism evidence="3 4">
    <name type="scientific">Candidatus Nitronauta litoralis</name>
    <dbReference type="NCBI Taxonomy" id="2705533"/>
    <lineage>
        <taxon>Bacteria</taxon>
        <taxon>Pseudomonadati</taxon>
        <taxon>Nitrospinota/Tectimicrobiota group</taxon>
        <taxon>Nitrospinota</taxon>
        <taxon>Nitrospinia</taxon>
        <taxon>Nitrospinales</taxon>
        <taxon>Nitrospinaceae</taxon>
        <taxon>Candidatus Nitronauta</taxon>
    </lineage>
</organism>
<evidence type="ECO:0000259" key="2">
    <source>
        <dbReference type="Pfam" id="PF07603"/>
    </source>
</evidence>
<evidence type="ECO:0000313" key="4">
    <source>
        <dbReference type="Proteomes" id="UP000594688"/>
    </source>
</evidence>
<protein>
    <submittedName>
        <fullName evidence="3">DUF1566 domain-containing protein</fullName>
    </submittedName>
</protein>
<keyword evidence="1" id="KW-0732">Signal</keyword>